<reference evidence="1 2" key="1">
    <citation type="submission" date="2020-12" db="EMBL/GenBank/DDBJ databases">
        <authorList>
            <person name="Awala S.I."/>
            <person name="Gwak J.-H."/>
            <person name="Kim S.-J."/>
            <person name="Rhee S.-K."/>
        </authorList>
    </citation>
    <scope>NUCLEOTIDE SEQUENCE [LARGE SCALE GENOMIC DNA]</scope>
    <source>
        <strain evidence="1 2">IT5</strain>
    </source>
</reference>
<organism evidence="1 2">
    <name type="scientific">Candidatus Methylacidiphilum infernorum</name>
    <dbReference type="NCBI Taxonomy" id="511746"/>
    <lineage>
        <taxon>Bacteria</taxon>
        <taxon>Pseudomonadati</taxon>
        <taxon>Verrucomicrobiota</taxon>
        <taxon>Methylacidiphilae</taxon>
        <taxon>Methylacidiphilales</taxon>
        <taxon>Methylacidiphilaceae</taxon>
        <taxon>Methylacidiphilum (ex Ratnadevi et al. 2023)</taxon>
    </lineage>
</organism>
<accession>A0ABX7PVR0</accession>
<dbReference type="EMBL" id="CP065956">
    <property type="protein sequence ID" value="QSR87105.1"/>
    <property type="molecule type" value="Genomic_DNA"/>
</dbReference>
<dbReference type="RefSeq" id="WP_206847556.1">
    <property type="nucleotide sequence ID" value="NZ_CP065956.1"/>
</dbReference>
<gene>
    <name evidence="1" type="ORF">EM20IM_01780</name>
</gene>
<sequence>MPHPFLGISLNIFFAILCYQKPAQIYAGFSSCPDGSCLTHSYRAGLPFLAKFKAIPDVALQLLAADSPRVVKTVVASRPVLIALSIIALSLLYINMDDVKDLSLAPSVRTELPVGITPTRTNPKGFPASARDG</sequence>
<proteinExistence type="predicted"/>
<name>A0ABX7PVR0_9BACT</name>
<protein>
    <submittedName>
        <fullName evidence="1">Uncharacterized protein</fullName>
    </submittedName>
</protein>
<evidence type="ECO:0000313" key="1">
    <source>
        <dbReference type="EMBL" id="QSR87105.1"/>
    </source>
</evidence>
<evidence type="ECO:0000313" key="2">
    <source>
        <dbReference type="Proteomes" id="UP000663088"/>
    </source>
</evidence>
<dbReference type="Proteomes" id="UP000663088">
    <property type="component" value="Chromosome"/>
</dbReference>
<keyword evidence="2" id="KW-1185">Reference proteome</keyword>